<evidence type="ECO:0000256" key="7">
    <source>
        <dbReference type="SAM" id="SignalP"/>
    </source>
</evidence>
<keyword evidence="7" id="KW-0732">Signal</keyword>
<dbReference type="GO" id="GO:0004252">
    <property type="term" value="F:serine-type endopeptidase activity"/>
    <property type="evidence" value="ECO:0007669"/>
    <property type="project" value="UniProtKB-UniRule"/>
</dbReference>
<evidence type="ECO:0000256" key="5">
    <source>
        <dbReference type="PROSITE-ProRule" id="PRU01240"/>
    </source>
</evidence>
<evidence type="ECO:0000256" key="6">
    <source>
        <dbReference type="SAM" id="MobiDB-lite"/>
    </source>
</evidence>
<name>A0AAV9XEJ1_9PEZI</name>
<evidence type="ECO:0000256" key="1">
    <source>
        <dbReference type="ARBA" id="ARBA00011073"/>
    </source>
</evidence>
<organism evidence="9 10">
    <name type="scientific">Orbilia ellipsospora</name>
    <dbReference type="NCBI Taxonomy" id="2528407"/>
    <lineage>
        <taxon>Eukaryota</taxon>
        <taxon>Fungi</taxon>
        <taxon>Dikarya</taxon>
        <taxon>Ascomycota</taxon>
        <taxon>Pezizomycotina</taxon>
        <taxon>Orbiliomycetes</taxon>
        <taxon>Orbiliales</taxon>
        <taxon>Orbiliaceae</taxon>
        <taxon>Orbilia</taxon>
    </lineage>
</organism>
<keyword evidence="10" id="KW-1185">Reference proteome</keyword>
<keyword evidence="2 5" id="KW-0645">Protease</keyword>
<evidence type="ECO:0000313" key="10">
    <source>
        <dbReference type="Proteomes" id="UP001365542"/>
    </source>
</evidence>
<dbReference type="GO" id="GO:0006508">
    <property type="term" value="P:proteolysis"/>
    <property type="evidence" value="ECO:0007669"/>
    <property type="project" value="UniProtKB-KW"/>
</dbReference>
<feature type="compositionally biased region" description="Acidic residues" evidence="6">
    <location>
        <begin position="483"/>
        <end position="522"/>
    </location>
</feature>
<evidence type="ECO:0000256" key="4">
    <source>
        <dbReference type="ARBA" id="ARBA00022825"/>
    </source>
</evidence>
<proteinExistence type="inferred from homology"/>
<accession>A0AAV9XEJ1</accession>
<dbReference type="PROSITE" id="PS00136">
    <property type="entry name" value="SUBTILASE_ASP"/>
    <property type="match status" value="1"/>
</dbReference>
<feature type="signal peptide" evidence="7">
    <location>
        <begin position="1"/>
        <end position="25"/>
    </location>
</feature>
<feature type="compositionally biased region" description="Polar residues" evidence="6">
    <location>
        <begin position="578"/>
        <end position="587"/>
    </location>
</feature>
<dbReference type="PROSITE" id="PS51892">
    <property type="entry name" value="SUBTILASE"/>
    <property type="match status" value="1"/>
</dbReference>
<feature type="region of interest" description="Disordered" evidence="6">
    <location>
        <begin position="576"/>
        <end position="621"/>
    </location>
</feature>
<dbReference type="Gene3D" id="3.40.50.200">
    <property type="entry name" value="Peptidase S8/S53 domain"/>
    <property type="match status" value="1"/>
</dbReference>
<evidence type="ECO:0000256" key="2">
    <source>
        <dbReference type="ARBA" id="ARBA00022670"/>
    </source>
</evidence>
<dbReference type="PRINTS" id="PR00723">
    <property type="entry name" value="SUBTILISIN"/>
</dbReference>
<dbReference type="InterPro" id="IPR036852">
    <property type="entry name" value="Peptidase_S8/S53_dom_sf"/>
</dbReference>
<protein>
    <recommendedName>
        <fullName evidence="8">Peptidase S8/S53 domain-containing protein</fullName>
    </recommendedName>
</protein>
<reference evidence="9 10" key="1">
    <citation type="submission" date="2019-10" db="EMBL/GenBank/DDBJ databases">
        <authorList>
            <person name="Palmer J.M."/>
        </authorList>
    </citation>
    <scope>NUCLEOTIDE SEQUENCE [LARGE SCALE GENOMIC DNA]</scope>
    <source>
        <strain evidence="9 10">TWF694</strain>
    </source>
</reference>
<feature type="region of interest" description="Disordered" evidence="6">
    <location>
        <begin position="475"/>
        <end position="543"/>
    </location>
</feature>
<dbReference type="PANTHER" id="PTHR43806">
    <property type="entry name" value="PEPTIDASE S8"/>
    <property type="match status" value="1"/>
</dbReference>
<dbReference type="InterPro" id="IPR022398">
    <property type="entry name" value="Peptidase_S8_His-AS"/>
</dbReference>
<feature type="active site" description="Charge relay system" evidence="5">
    <location>
        <position position="219"/>
    </location>
</feature>
<feature type="domain" description="Peptidase S8/S53" evidence="8">
    <location>
        <begin position="165"/>
        <end position="425"/>
    </location>
</feature>
<dbReference type="InterPro" id="IPR023827">
    <property type="entry name" value="Peptidase_S8_Asp-AS"/>
</dbReference>
<evidence type="ECO:0000313" key="9">
    <source>
        <dbReference type="EMBL" id="KAK6539991.1"/>
    </source>
</evidence>
<comment type="similarity">
    <text evidence="1 5">Belongs to the peptidase S8 family.</text>
</comment>
<feature type="compositionally biased region" description="Low complexity" evidence="6">
    <location>
        <begin position="612"/>
        <end position="621"/>
    </location>
</feature>
<feature type="compositionally biased region" description="Low complexity" evidence="6">
    <location>
        <begin position="588"/>
        <end position="604"/>
    </location>
</feature>
<sequence length="621" mass="67773">MEQSTHPLSLTTLLLFLLHMRFTLAVPPGPPDPPNIPYIYMIKPAERHNDAAITAMYNDLKDADEKPPFDLLYRSNSAKFGTLFLVANLTEANLSEISKTHADIIDAVDDYEYMRSELYTAYADPEDELIVDDALNQRQERLMIARGPKDTVDKSDKYWYSPSQGKGSVVYFIDTGININHPEFRFAKEQDRIRRIWSGPGAPTTNLHRDIDHSLRFSHGSAVAGIVVGAMTGIAPQASMVMITALDRDGKCSEPLYLDALARLYDDIESKNKANRVIINLSMSAGYFISKNAAFDSIRAAFKEVWNGLIKLDNVLVTVALGTTERGESTQYSWPLSEVQSNPSLPNVIPVGAVDTTGSSIYQNATFLKVYAPGWAVKIASNIGYQLSSGTSFSTAIVSSILANYFSEDPSLTVQAAKTKLENLAYSKETDKPIWDFPKVVWMGHNKPSTECIKRRSEGGPLVAKRSCIEKVVDSAPSIIAPDPDEPLPTETGIGDDDPLGGSGDPDDDPDDTDPEDNDPDDSFNGPSSSRSALPDDEYEVTVTQSRTALLKVYPAVTSTVEGDTAYYSTVYVDENPKQTSDANAGESSGSSPTSPPKAQSSPTPKTPSSPPTLTKGARRR</sequence>
<dbReference type="EMBL" id="JAVHJO010000005">
    <property type="protein sequence ID" value="KAK6539991.1"/>
    <property type="molecule type" value="Genomic_DNA"/>
</dbReference>
<feature type="chain" id="PRO_5043418205" description="Peptidase S8/S53 domain-containing protein" evidence="7">
    <location>
        <begin position="26"/>
        <end position="621"/>
    </location>
</feature>
<keyword evidence="3 5" id="KW-0378">Hydrolase</keyword>
<dbReference type="SUPFAM" id="SSF52743">
    <property type="entry name" value="Subtilisin-like"/>
    <property type="match status" value="1"/>
</dbReference>
<feature type="active site" description="Charge relay system" evidence="5">
    <location>
        <position position="174"/>
    </location>
</feature>
<dbReference type="InterPro" id="IPR000209">
    <property type="entry name" value="Peptidase_S8/S53_dom"/>
</dbReference>
<dbReference type="InterPro" id="IPR050131">
    <property type="entry name" value="Peptidase_S8_subtilisin-like"/>
</dbReference>
<keyword evidence="4 5" id="KW-0720">Serine protease</keyword>
<dbReference type="AlphaFoldDB" id="A0AAV9XEJ1"/>
<gene>
    <name evidence="9" type="ORF">TWF694_008824</name>
</gene>
<dbReference type="PANTHER" id="PTHR43806:SF11">
    <property type="entry name" value="CEREVISIN-RELATED"/>
    <property type="match status" value="1"/>
</dbReference>
<dbReference type="InterPro" id="IPR015500">
    <property type="entry name" value="Peptidase_S8_subtilisin-rel"/>
</dbReference>
<feature type="active site" description="Charge relay system" evidence="5">
    <location>
        <position position="392"/>
    </location>
</feature>
<evidence type="ECO:0000256" key="3">
    <source>
        <dbReference type="ARBA" id="ARBA00022801"/>
    </source>
</evidence>
<dbReference type="PROSITE" id="PS00137">
    <property type="entry name" value="SUBTILASE_HIS"/>
    <property type="match status" value="1"/>
</dbReference>
<comment type="caution">
    <text evidence="9">The sequence shown here is derived from an EMBL/GenBank/DDBJ whole genome shotgun (WGS) entry which is preliminary data.</text>
</comment>
<evidence type="ECO:0000259" key="8">
    <source>
        <dbReference type="Pfam" id="PF00082"/>
    </source>
</evidence>
<dbReference type="Proteomes" id="UP001365542">
    <property type="component" value="Unassembled WGS sequence"/>
</dbReference>
<dbReference type="Pfam" id="PF00082">
    <property type="entry name" value="Peptidase_S8"/>
    <property type="match status" value="1"/>
</dbReference>